<dbReference type="PANTHER" id="PTHR35810:SF1">
    <property type="entry name" value="CYTOPLASMIC PROTEIN"/>
    <property type="match status" value="1"/>
</dbReference>
<reference evidence="2" key="1">
    <citation type="journal article" date="2019" name="Int. J. Syst. Evol. Microbiol.">
        <title>The Global Catalogue of Microorganisms (GCM) 10K type strain sequencing project: providing services to taxonomists for standard genome sequencing and annotation.</title>
        <authorList>
            <consortium name="The Broad Institute Genomics Platform"/>
            <consortium name="The Broad Institute Genome Sequencing Center for Infectious Disease"/>
            <person name="Wu L."/>
            <person name="Ma J."/>
        </authorList>
    </citation>
    <scope>NUCLEOTIDE SEQUENCE [LARGE SCALE GENOMIC DNA]</scope>
    <source>
        <strain evidence="2">KCTC 23723</strain>
    </source>
</reference>
<name>A0ABQ2WS92_9ALTE</name>
<sequence length="68" mass="7337">MANQCVTAMLGVVVVDTCTDGQARVQCRFESDTLWLSQAAMAGLYQVSSQAITRHVKAICSGEELEKS</sequence>
<keyword evidence="2" id="KW-1185">Reference proteome</keyword>
<evidence type="ECO:0008006" key="3">
    <source>
        <dbReference type="Google" id="ProtNLM"/>
    </source>
</evidence>
<evidence type="ECO:0000313" key="1">
    <source>
        <dbReference type="EMBL" id="GGW69737.1"/>
    </source>
</evidence>
<proteinExistence type="predicted"/>
<comment type="caution">
    <text evidence="1">The sequence shown here is derived from an EMBL/GenBank/DDBJ whole genome shotgun (WGS) entry which is preliminary data.</text>
</comment>
<protein>
    <recommendedName>
        <fullName evidence="3">DNA-binding protein</fullName>
    </recommendedName>
</protein>
<dbReference type="PANTHER" id="PTHR35810">
    <property type="entry name" value="CYTOPLASMIC PROTEIN-RELATED"/>
    <property type="match status" value="1"/>
</dbReference>
<accession>A0ABQ2WS92</accession>
<organism evidence="1 2">
    <name type="scientific">Alishewanella tabrizica</name>
    <dbReference type="NCBI Taxonomy" id="671278"/>
    <lineage>
        <taxon>Bacteria</taxon>
        <taxon>Pseudomonadati</taxon>
        <taxon>Pseudomonadota</taxon>
        <taxon>Gammaproteobacteria</taxon>
        <taxon>Alteromonadales</taxon>
        <taxon>Alteromonadaceae</taxon>
        <taxon>Alishewanella</taxon>
    </lineage>
</organism>
<dbReference type="EMBL" id="BMYR01000012">
    <property type="protein sequence ID" value="GGW69737.1"/>
    <property type="molecule type" value="Genomic_DNA"/>
</dbReference>
<evidence type="ECO:0000313" key="2">
    <source>
        <dbReference type="Proteomes" id="UP000634667"/>
    </source>
</evidence>
<dbReference type="Proteomes" id="UP000634667">
    <property type="component" value="Unassembled WGS sequence"/>
</dbReference>
<gene>
    <name evidence="1" type="ORF">GCM10008111_27250</name>
</gene>